<evidence type="ECO:0000313" key="4">
    <source>
        <dbReference type="Proteomes" id="UP000735302"/>
    </source>
</evidence>
<gene>
    <name evidence="3" type="ORF">PoB_003017300</name>
</gene>
<feature type="transmembrane region" description="Helical" evidence="2">
    <location>
        <begin position="61"/>
        <end position="82"/>
    </location>
</feature>
<accession>A0AAV4A8U9</accession>
<evidence type="ECO:0000313" key="3">
    <source>
        <dbReference type="EMBL" id="GFO03668.1"/>
    </source>
</evidence>
<name>A0AAV4A8U9_9GAST</name>
<comment type="caution">
    <text evidence="3">The sequence shown here is derived from an EMBL/GenBank/DDBJ whole genome shotgun (WGS) entry which is preliminary data.</text>
</comment>
<organism evidence="3 4">
    <name type="scientific">Plakobranchus ocellatus</name>
    <dbReference type="NCBI Taxonomy" id="259542"/>
    <lineage>
        <taxon>Eukaryota</taxon>
        <taxon>Metazoa</taxon>
        <taxon>Spiralia</taxon>
        <taxon>Lophotrochozoa</taxon>
        <taxon>Mollusca</taxon>
        <taxon>Gastropoda</taxon>
        <taxon>Heterobranchia</taxon>
        <taxon>Euthyneura</taxon>
        <taxon>Panpulmonata</taxon>
        <taxon>Sacoglossa</taxon>
        <taxon>Placobranchoidea</taxon>
        <taxon>Plakobranchidae</taxon>
        <taxon>Plakobranchus</taxon>
    </lineage>
</organism>
<proteinExistence type="predicted"/>
<dbReference type="EMBL" id="BLXT01003727">
    <property type="protein sequence ID" value="GFO03668.1"/>
    <property type="molecule type" value="Genomic_DNA"/>
</dbReference>
<feature type="region of interest" description="Disordered" evidence="1">
    <location>
        <begin position="89"/>
        <end position="131"/>
    </location>
</feature>
<dbReference type="Proteomes" id="UP000735302">
    <property type="component" value="Unassembled WGS sequence"/>
</dbReference>
<keyword evidence="4" id="KW-1185">Reference proteome</keyword>
<protein>
    <submittedName>
        <fullName evidence="3">Palmitoyltransferase</fullName>
    </submittedName>
</protein>
<feature type="compositionally biased region" description="Basic and acidic residues" evidence="1">
    <location>
        <begin position="98"/>
        <end position="109"/>
    </location>
</feature>
<sequence length="170" mass="18610">MAKTVKRWEVFPGRNKFYCDGRIMMARQAGVFYLTCALIIIVSGLFFAFDCVYLAEHVTPAIPAIGGALFIFVMATLFRTSFSDPGVIPRASPEEAAEMERQNGGEEHLGYPPPSTNTTKTGVFPRLSREGSSESETVSCMLVVVSFLPRLDLGREGENGPVKNERGGHS</sequence>
<feature type="transmembrane region" description="Helical" evidence="2">
    <location>
        <begin position="31"/>
        <end position="55"/>
    </location>
</feature>
<evidence type="ECO:0000256" key="2">
    <source>
        <dbReference type="SAM" id="Phobius"/>
    </source>
</evidence>
<dbReference type="AlphaFoldDB" id="A0AAV4A8U9"/>
<keyword evidence="2" id="KW-1133">Transmembrane helix</keyword>
<keyword evidence="2" id="KW-0472">Membrane</keyword>
<reference evidence="3 4" key="1">
    <citation type="journal article" date="2021" name="Elife">
        <title>Chloroplast acquisition without the gene transfer in kleptoplastic sea slugs, Plakobranchus ocellatus.</title>
        <authorList>
            <person name="Maeda T."/>
            <person name="Takahashi S."/>
            <person name="Yoshida T."/>
            <person name="Shimamura S."/>
            <person name="Takaki Y."/>
            <person name="Nagai Y."/>
            <person name="Toyoda A."/>
            <person name="Suzuki Y."/>
            <person name="Arimoto A."/>
            <person name="Ishii H."/>
            <person name="Satoh N."/>
            <person name="Nishiyama T."/>
            <person name="Hasebe M."/>
            <person name="Maruyama T."/>
            <person name="Minagawa J."/>
            <person name="Obokata J."/>
            <person name="Shigenobu S."/>
        </authorList>
    </citation>
    <scope>NUCLEOTIDE SEQUENCE [LARGE SCALE GENOMIC DNA]</scope>
</reference>
<evidence type="ECO:0000256" key="1">
    <source>
        <dbReference type="SAM" id="MobiDB-lite"/>
    </source>
</evidence>
<keyword evidence="2" id="KW-0812">Transmembrane</keyword>